<reference evidence="2" key="2">
    <citation type="submission" date="2023-01" db="EMBL/GenBank/DDBJ databases">
        <title>Draft genome sequence of Sneathiella chinensis strain NBRC 103408.</title>
        <authorList>
            <person name="Sun Q."/>
            <person name="Mori K."/>
        </authorList>
    </citation>
    <scope>NUCLEOTIDE SEQUENCE</scope>
    <source>
        <strain evidence="2">NBRC 103408</strain>
    </source>
</reference>
<protein>
    <submittedName>
        <fullName evidence="2">Uncharacterized protein</fullName>
    </submittedName>
</protein>
<reference evidence="2" key="1">
    <citation type="journal article" date="2014" name="Int. J. Syst. Evol. Microbiol.">
        <title>Complete genome of a new Firmicutes species belonging to the dominant human colonic microbiota ('Ruminococcus bicirculans') reveals two chromosomes and a selective capacity to utilize plant glucans.</title>
        <authorList>
            <consortium name="NISC Comparative Sequencing Program"/>
            <person name="Wegmann U."/>
            <person name="Louis P."/>
            <person name="Goesmann A."/>
            <person name="Henrissat B."/>
            <person name="Duncan S.H."/>
            <person name="Flint H.J."/>
        </authorList>
    </citation>
    <scope>NUCLEOTIDE SEQUENCE</scope>
    <source>
        <strain evidence="2">NBRC 103408</strain>
    </source>
</reference>
<dbReference type="RefSeq" id="WP_284347823.1">
    <property type="nucleotide sequence ID" value="NZ_BSNF01000006.1"/>
</dbReference>
<feature type="compositionally biased region" description="Basic and acidic residues" evidence="1">
    <location>
        <begin position="41"/>
        <end position="55"/>
    </location>
</feature>
<evidence type="ECO:0000256" key="1">
    <source>
        <dbReference type="SAM" id="MobiDB-lite"/>
    </source>
</evidence>
<dbReference type="Proteomes" id="UP001161409">
    <property type="component" value="Unassembled WGS sequence"/>
</dbReference>
<feature type="compositionally biased region" description="Polar residues" evidence="1">
    <location>
        <begin position="90"/>
        <end position="103"/>
    </location>
</feature>
<evidence type="ECO:0000313" key="3">
    <source>
        <dbReference type="Proteomes" id="UP001161409"/>
    </source>
</evidence>
<proteinExistence type="predicted"/>
<evidence type="ECO:0000313" key="2">
    <source>
        <dbReference type="EMBL" id="GLQ06676.1"/>
    </source>
</evidence>
<gene>
    <name evidence="2" type="ORF">GCM10007924_18970</name>
</gene>
<organism evidence="2 3">
    <name type="scientific">Sneathiella chinensis</name>
    <dbReference type="NCBI Taxonomy" id="349750"/>
    <lineage>
        <taxon>Bacteria</taxon>
        <taxon>Pseudomonadati</taxon>
        <taxon>Pseudomonadota</taxon>
        <taxon>Alphaproteobacteria</taxon>
        <taxon>Sneathiellales</taxon>
        <taxon>Sneathiellaceae</taxon>
        <taxon>Sneathiella</taxon>
    </lineage>
</organism>
<sequence>MLLATLVLGSALTMGGSAILENEFGIHGDMMPEVAPTHEVPAIDRQYKYRPEGLKPRVSPRNSRPSAPMGNSQFRSPSLGHGSTLPGRGFSSSPTAPSRFSRP</sequence>
<dbReference type="EMBL" id="BSNF01000006">
    <property type="protein sequence ID" value="GLQ06676.1"/>
    <property type="molecule type" value="Genomic_DNA"/>
</dbReference>
<feature type="compositionally biased region" description="Polar residues" evidence="1">
    <location>
        <begin position="60"/>
        <end position="76"/>
    </location>
</feature>
<keyword evidence="3" id="KW-1185">Reference proteome</keyword>
<accession>A0ABQ5U4K0</accession>
<feature type="region of interest" description="Disordered" evidence="1">
    <location>
        <begin position="37"/>
        <end position="103"/>
    </location>
</feature>
<name>A0ABQ5U4K0_9PROT</name>
<comment type="caution">
    <text evidence="2">The sequence shown here is derived from an EMBL/GenBank/DDBJ whole genome shotgun (WGS) entry which is preliminary data.</text>
</comment>